<dbReference type="AlphaFoldDB" id="G7WKG4"/>
<dbReference type="SUPFAM" id="SSF74853">
    <property type="entry name" value="Lamin A/C globular tail domain"/>
    <property type="match status" value="1"/>
</dbReference>
<evidence type="ECO:0000313" key="2">
    <source>
        <dbReference type="EMBL" id="AET64791.1"/>
    </source>
</evidence>
<dbReference type="Pfam" id="PF00932">
    <property type="entry name" value="LTD"/>
    <property type="match status" value="1"/>
</dbReference>
<name>G7WKG4_METH6</name>
<dbReference type="EMBL" id="CP003117">
    <property type="protein sequence ID" value="AET64791.1"/>
    <property type="molecule type" value="Genomic_DNA"/>
</dbReference>
<dbReference type="InterPro" id="IPR001322">
    <property type="entry name" value="Lamin_tail_dom"/>
</dbReference>
<sequence length="157" mass="16850">MPSFLASFAVLAAIGSGSVVVNEVELNPAGEGILWVELYNSGEEPVDLGQWSVAIEVTLVAPGIWTGVIPIPKGTSIPPGGYYVAEGDRRWIHGNNATVVLRTDSWAEVDRTHPLNDEEGNDFSWSRYPNGVDTGTRSDWAFIKATPGAENVLRAGL</sequence>
<proteinExistence type="predicted"/>
<dbReference type="InterPro" id="IPR036415">
    <property type="entry name" value="Lamin_tail_dom_sf"/>
</dbReference>
<dbReference type="STRING" id="1110509.Mhar_1427"/>
<protein>
    <submittedName>
        <fullName evidence="2">Lipoprotein, putative</fullName>
    </submittedName>
</protein>
<keyword evidence="2" id="KW-0449">Lipoprotein</keyword>
<feature type="domain" description="LTD" evidence="1">
    <location>
        <begin position="7"/>
        <end position="117"/>
    </location>
</feature>
<dbReference type="PROSITE" id="PS51841">
    <property type="entry name" value="LTD"/>
    <property type="match status" value="1"/>
</dbReference>
<reference evidence="2 3" key="1">
    <citation type="journal article" date="2012" name="PLoS ONE">
        <title>The genome characteristics and predicted function of methyl-group oxidation pathway in the obligate aceticlastic methanogens, Methanosaeta spp.</title>
        <authorList>
            <person name="Zhu J."/>
            <person name="Zheng H."/>
            <person name="Ai G."/>
            <person name="Zhang G."/>
            <person name="Liu D."/>
            <person name="Liu X."/>
            <person name="Dong X."/>
        </authorList>
    </citation>
    <scope>NUCLEOTIDE SEQUENCE [LARGE SCALE GENOMIC DNA]</scope>
    <source>
        <strain evidence="2 3">6Ac</strain>
    </source>
</reference>
<gene>
    <name evidence="2" type="ordered locus">Mhar_1427</name>
</gene>
<keyword evidence="3" id="KW-1185">Reference proteome</keyword>
<evidence type="ECO:0000259" key="1">
    <source>
        <dbReference type="PROSITE" id="PS51841"/>
    </source>
</evidence>
<dbReference type="HOGENOM" id="CLU_1691536_0_0_2"/>
<organism evidence="2 3">
    <name type="scientific">Methanothrix harundinacea (strain 6Ac)</name>
    <name type="common">Methanosaeta harundinacea</name>
    <dbReference type="NCBI Taxonomy" id="1110509"/>
    <lineage>
        <taxon>Archaea</taxon>
        <taxon>Methanobacteriati</taxon>
        <taxon>Methanobacteriota</taxon>
        <taxon>Stenosarchaea group</taxon>
        <taxon>Methanomicrobia</taxon>
        <taxon>Methanotrichales</taxon>
        <taxon>Methanotrichaceae</taxon>
        <taxon>Methanothrix</taxon>
    </lineage>
</organism>
<dbReference type="KEGG" id="mhi:Mhar_1427"/>
<dbReference type="Gene3D" id="2.60.40.1260">
    <property type="entry name" value="Lamin Tail domain"/>
    <property type="match status" value="1"/>
</dbReference>
<evidence type="ECO:0000313" key="3">
    <source>
        <dbReference type="Proteomes" id="UP000005877"/>
    </source>
</evidence>
<dbReference type="PATRIC" id="fig|1110509.7.peg.1585"/>
<accession>G7WKG4</accession>
<dbReference type="Proteomes" id="UP000005877">
    <property type="component" value="Chromosome"/>
</dbReference>